<comment type="caution">
    <text evidence="1">The sequence shown here is derived from an EMBL/GenBank/DDBJ whole genome shotgun (WGS) entry which is preliminary data.</text>
</comment>
<dbReference type="Proteomes" id="UP000886653">
    <property type="component" value="Unassembled WGS sequence"/>
</dbReference>
<sequence length="78" mass="8965">MTPGLGWRMRVDSNLKIYKARLSSKPSTLYSTAFAFSLSLLYHPLSFFSPYPSYINSNSMLSSRFPYIYIPKSTVTRL</sequence>
<proteinExistence type="predicted"/>
<evidence type="ECO:0000313" key="2">
    <source>
        <dbReference type="Proteomes" id="UP000886653"/>
    </source>
</evidence>
<accession>A0A9P6NMM5</accession>
<reference evidence="1" key="1">
    <citation type="submission" date="2013-11" db="EMBL/GenBank/DDBJ databases">
        <title>Genome sequence of the fusiform rust pathogen reveals effectors for host alternation and coevolution with pine.</title>
        <authorList>
            <consortium name="DOE Joint Genome Institute"/>
            <person name="Smith K."/>
            <person name="Pendleton A."/>
            <person name="Kubisiak T."/>
            <person name="Anderson C."/>
            <person name="Salamov A."/>
            <person name="Aerts A."/>
            <person name="Riley R."/>
            <person name="Clum A."/>
            <person name="Lindquist E."/>
            <person name="Ence D."/>
            <person name="Campbell M."/>
            <person name="Kronenberg Z."/>
            <person name="Feau N."/>
            <person name="Dhillon B."/>
            <person name="Hamelin R."/>
            <person name="Burleigh J."/>
            <person name="Smith J."/>
            <person name="Yandell M."/>
            <person name="Nelson C."/>
            <person name="Grigoriev I."/>
            <person name="Davis J."/>
        </authorList>
    </citation>
    <scope>NUCLEOTIDE SEQUENCE</scope>
    <source>
        <strain evidence="1">G11</strain>
    </source>
</reference>
<dbReference type="AlphaFoldDB" id="A0A9P6NMM5"/>
<gene>
    <name evidence="1" type="ORF">CROQUDRAFT_386615</name>
</gene>
<evidence type="ECO:0000313" key="1">
    <source>
        <dbReference type="EMBL" id="KAG0148724.1"/>
    </source>
</evidence>
<dbReference type="EMBL" id="MU167234">
    <property type="protein sequence ID" value="KAG0148724.1"/>
    <property type="molecule type" value="Genomic_DNA"/>
</dbReference>
<organism evidence="1 2">
    <name type="scientific">Cronartium quercuum f. sp. fusiforme G11</name>
    <dbReference type="NCBI Taxonomy" id="708437"/>
    <lineage>
        <taxon>Eukaryota</taxon>
        <taxon>Fungi</taxon>
        <taxon>Dikarya</taxon>
        <taxon>Basidiomycota</taxon>
        <taxon>Pucciniomycotina</taxon>
        <taxon>Pucciniomycetes</taxon>
        <taxon>Pucciniales</taxon>
        <taxon>Coleosporiaceae</taxon>
        <taxon>Cronartium</taxon>
    </lineage>
</organism>
<keyword evidence="2" id="KW-1185">Reference proteome</keyword>
<name>A0A9P6NMM5_9BASI</name>
<protein>
    <submittedName>
        <fullName evidence="1">Uncharacterized protein</fullName>
    </submittedName>
</protein>